<dbReference type="InterPro" id="IPR032710">
    <property type="entry name" value="NTF2-like_dom_sf"/>
</dbReference>
<evidence type="ECO:0000259" key="1">
    <source>
        <dbReference type="Pfam" id="PF14534"/>
    </source>
</evidence>
<comment type="caution">
    <text evidence="2">The sequence shown here is derived from an EMBL/GenBank/DDBJ whole genome shotgun (WGS) entry which is preliminary data.</text>
</comment>
<evidence type="ECO:0000313" key="3">
    <source>
        <dbReference type="Proteomes" id="UP000789845"/>
    </source>
</evidence>
<dbReference type="Gene3D" id="3.10.450.50">
    <property type="match status" value="1"/>
</dbReference>
<dbReference type="SUPFAM" id="SSF54427">
    <property type="entry name" value="NTF2-like"/>
    <property type="match status" value="1"/>
</dbReference>
<keyword evidence="3" id="KW-1185">Reference proteome</keyword>
<dbReference type="RefSeq" id="WP_230498873.1">
    <property type="nucleotide sequence ID" value="NZ_CAKJTG010000039.1"/>
</dbReference>
<protein>
    <recommendedName>
        <fullName evidence="1">DUF4440 domain-containing protein</fullName>
    </recommendedName>
</protein>
<dbReference type="AlphaFoldDB" id="A0A9C7GDT9"/>
<dbReference type="EMBL" id="CAKJTG010000039">
    <property type="protein sequence ID" value="CAG9610508.1"/>
    <property type="molecule type" value="Genomic_DNA"/>
</dbReference>
<dbReference type="Proteomes" id="UP000789845">
    <property type="component" value="Unassembled WGS sequence"/>
</dbReference>
<evidence type="ECO:0000313" key="2">
    <source>
        <dbReference type="EMBL" id="CAG9610508.1"/>
    </source>
</evidence>
<gene>
    <name evidence="2" type="ORF">NEOCIP111885_04283</name>
</gene>
<sequence>MLDIINEILNSYFRAWNEGFISKNGEGIREYMSERFVGYWAHSNIDKPDPYFYNYDLNNVLRQMDNAEKSFEAVSITERKNGDEFLVLGRETNLINGEPYNAQCMFVWRKENKQWKLLREYIELER</sequence>
<reference evidence="2" key="1">
    <citation type="submission" date="2021-10" db="EMBL/GenBank/DDBJ databases">
        <authorList>
            <person name="Criscuolo A."/>
        </authorList>
    </citation>
    <scope>NUCLEOTIDE SEQUENCE</scope>
    <source>
        <strain evidence="2">CIP111885</strain>
    </source>
</reference>
<proteinExistence type="predicted"/>
<name>A0A9C7GDT9_9BACI</name>
<dbReference type="InterPro" id="IPR027843">
    <property type="entry name" value="DUF4440"/>
</dbReference>
<dbReference type="Pfam" id="PF14534">
    <property type="entry name" value="DUF4440"/>
    <property type="match status" value="1"/>
</dbReference>
<accession>A0A9C7GDT9</accession>
<feature type="domain" description="DUF4440" evidence="1">
    <location>
        <begin position="13"/>
        <end position="117"/>
    </location>
</feature>
<organism evidence="2 3">
    <name type="scientific">Pseudoneobacillus rhizosphaerae</name>
    <dbReference type="NCBI Taxonomy" id="2880968"/>
    <lineage>
        <taxon>Bacteria</taxon>
        <taxon>Bacillati</taxon>
        <taxon>Bacillota</taxon>
        <taxon>Bacilli</taxon>
        <taxon>Bacillales</taxon>
        <taxon>Bacillaceae</taxon>
        <taxon>Pseudoneobacillus</taxon>
    </lineage>
</organism>